<dbReference type="GO" id="GO:0016020">
    <property type="term" value="C:membrane"/>
    <property type="evidence" value="ECO:0007669"/>
    <property type="project" value="UniProtKB-SubCell"/>
</dbReference>
<evidence type="ECO:0000256" key="3">
    <source>
        <dbReference type="ARBA" id="ARBA00023136"/>
    </source>
</evidence>
<evidence type="ECO:0000256" key="4">
    <source>
        <dbReference type="ARBA" id="ARBA00023180"/>
    </source>
</evidence>
<dbReference type="PANTHER" id="PTHR12080">
    <property type="entry name" value="SIGNALING LYMPHOCYTIC ACTIVATION MOLECULE"/>
    <property type="match status" value="1"/>
</dbReference>
<proteinExistence type="predicted"/>
<dbReference type="InterPro" id="IPR015631">
    <property type="entry name" value="CD2/SLAM_rcpt"/>
</dbReference>
<protein>
    <submittedName>
        <fullName evidence="6">Uncharacterized protein</fullName>
    </submittedName>
</protein>
<dbReference type="OrthoDB" id="8841032at2759"/>
<dbReference type="InterPro" id="IPR036179">
    <property type="entry name" value="Ig-like_dom_sf"/>
</dbReference>
<dbReference type="Proteomes" id="UP000518266">
    <property type="component" value="Unassembled WGS sequence"/>
</dbReference>
<evidence type="ECO:0000256" key="5">
    <source>
        <dbReference type="SAM" id="Phobius"/>
    </source>
</evidence>
<dbReference type="GO" id="GO:0005911">
    <property type="term" value="C:cell-cell junction"/>
    <property type="evidence" value="ECO:0007669"/>
    <property type="project" value="TreeGrafter"/>
</dbReference>
<dbReference type="SUPFAM" id="SSF48726">
    <property type="entry name" value="Immunoglobulin"/>
    <property type="match status" value="2"/>
</dbReference>
<evidence type="ECO:0000313" key="6">
    <source>
        <dbReference type="EMBL" id="KAF3839441.1"/>
    </source>
</evidence>
<keyword evidence="7" id="KW-1185">Reference proteome</keyword>
<keyword evidence="4" id="KW-0325">Glycoprotein</keyword>
<accession>A0A7J5XR86</accession>
<keyword evidence="5" id="KW-0812">Transmembrane</keyword>
<sequence>MKHLNAAFGAEGEGTVSGNCFTCQRQPEKKQSWKVALLLLLVPCGLQCMSVHVLNEEPVHVMPGQQLFLRAQIKHGPLEEVSSVTWEREPETGMTHERVTLATCPGRSLKCAGTRPNVHVNIEQQETTLEMNAYEAADGGVYTLTVTDHRGAKTTAQCIVREYEEVHHVSVSINTSHSTLVCGEAWGTDPHFSWLHERAAITNSVGRVSKDGTTLLVTKTPICGHFTCMVSNELGHSSATYTAAPCEAEGRGTIAAVVCPIFLLLFGGVLAFLLWRRHRHSNRGERLHEHLDDTI</sequence>
<organism evidence="6 7">
    <name type="scientific">Dissostichus mawsoni</name>
    <name type="common">Antarctic cod</name>
    <dbReference type="NCBI Taxonomy" id="36200"/>
    <lineage>
        <taxon>Eukaryota</taxon>
        <taxon>Metazoa</taxon>
        <taxon>Chordata</taxon>
        <taxon>Craniata</taxon>
        <taxon>Vertebrata</taxon>
        <taxon>Euteleostomi</taxon>
        <taxon>Actinopterygii</taxon>
        <taxon>Neopterygii</taxon>
        <taxon>Teleostei</taxon>
        <taxon>Neoteleostei</taxon>
        <taxon>Acanthomorphata</taxon>
        <taxon>Eupercaria</taxon>
        <taxon>Perciformes</taxon>
        <taxon>Notothenioidei</taxon>
        <taxon>Nototheniidae</taxon>
        <taxon>Dissostichus</taxon>
    </lineage>
</organism>
<dbReference type="Gene3D" id="2.60.40.10">
    <property type="entry name" value="Immunoglobulins"/>
    <property type="match status" value="2"/>
</dbReference>
<comment type="subcellular location">
    <subcellularLocation>
        <location evidence="1">Membrane</location>
    </subcellularLocation>
</comment>
<dbReference type="PANTHER" id="PTHR12080:SF108">
    <property type="entry name" value="VASCULAR ENDOTHELIAL GROWTH FACTOR RECEPTOR 1"/>
    <property type="match status" value="1"/>
</dbReference>
<evidence type="ECO:0000313" key="7">
    <source>
        <dbReference type="Proteomes" id="UP000518266"/>
    </source>
</evidence>
<dbReference type="InterPro" id="IPR013783">
    <property type="entry name" value="Ig-like_fold"/>
</dbReference>
<evidence type="ECO:0000256" key="1">
    <source>
        <dbReference type="ARBA" id="ARBA00004370"/>
    </source>
</evidence>
<evidence type="ECO:0000256" key="2">
    <source>
        <dbReference type="ARBA" id="ARBA00022729"/>
    </source>
</evidence>
<gene>
    <name evidence="6" type="ORF">F7725_018158</name>
</gene>
<keyword evidence="5" id="KW-1133">Transmembrane helix</keyword>
<keyword evidence="3 5" id="KW-0472">Membrane</keyword>
<keyword evidence="2" id="KW-0732">Signal</keyword>
<feature type="transmembrane region" description="Helical" evidence="5">
    <location>
        <begin position="254"/>
        <end position="275"/>
    </location>
</feature>
<comment type="caution">
    <text evidence="6">The sequence shown here is derived from an EMBL/GenBank/DDBJ whole genome shotgun (WGS) entry which is preliminary data.</text>
</comment>
<name>A0A7J5XR86_DISMA</name>
<dbReference type="EMBL" id="JAAKFY010000021">
    <property type="protein sequence ID" value="KAF3839441.1"/>
    <property type="molecule type" value="Genomic_DNA"/>
</dbReference>
<reference evidence="6 7" key="1">
    <citation type="submission" date="2020-03" db="EMBL/GenBank/DDBJ databases">
        <title>Dissostichus mawsoni Genome sequencing and assembly.</title>
        <authorList>
            <person name="Park H."/>
        </authorList>
    </citation>
    <scope>NUCLEOTIDE SEQUENCE [LARGE SCALE GENOMIC DNA]</scope>
    <source>
        <strain evidence="6">DM0001</strain>
        <tissue evidence="6">Muscle</tissue>
    </source>
</reference>
<dbReference type="AlphaFoldDB" id="A0A7J5XR86"/>